<name>A0A0H4INQ2_9CAUD</name>
<dbReference type="RefSeq" id="YP_009225470.1">
    <property type="nucleotide sequence ID" value="NC_029094.1"/>
</dbReference>
<dbReference type="Proteomes" id="UP000202763">
    <property type="component" value="Segment"/>
</dbReference>
<protein>
    <submittedName>
        <fullName evidence="1">Uncharacterized protein</fullName>
    </submittedName>
</protein>
<accession>A0A0H4INQ2</accession>
<sequence>MKTYIMMNKEKTRVRIEHDILPSVLSGRIDLIDEFKPITYEGNIIDKGKAIVGGYVLVEVELKHFTGEHFNYSCGNYVYLQRKSSGEVFRVWNSNWFNKTTNQAVLTSYNQVILPNGRSLLPEDFHVFYMKTKGE</sequence>
<dbReference type="KEGG" id="vg:26796531"/>
<dbReference type="GeneID" id="26796531"/>
<keyword evidence="2" id="KW-1185">Reference proteome</keyword>
<organism evidence="1 2">
    <name type="scientific">Pseudoalteromonas phage H101</name>
    <dbReference type="NCBI Taxonomy" id="1654919"/>
    <lineage>
        <taxon>Viruses</taxon>
        <taxon>Duplodnaviria</taxon>
        <taxon>Heunggongvirae</taxon>
        <taxon>Uroviricota</taxon>
        <taxon>Caudoviricetes</taxon>
        <taxon>Shandongvirus</taxon>
        <taxon>Shandongvirus H101</taxon>
    </lineage>
</organism>
<dbReference type="EMBL" id="KR534323">
    <property type="protein sequence ID" value="AKO60937.1"/>
    <property type="molecule type" value="Genomic_DNA"/>
</dbReference>
<evidence type="ECO:0000313" key="1">
    <source>
        <dbReference type="EMBL" id="AKO60937.1"/>
    </source>
</evidence>
<reference evidence="1 2" key="1">
    <citation type="submission" date="2015-05" db="EMBL/GenBank/DDBJ databases">
        <authorList>
            <person name="Wang D.B."/>
            <person name="Wang M."/>
        </authorList>
    </citation>
    <scope>NUCLEOTIDE SEQUENCE [LARGE SCALE GENOMIC DNA]</scope>
</reference>
<proteinExistence type="predicted"/>
<evidence type="ECO:0000313" key="2">
    <source>
        <dbReference type="Proteomes" id="UP000202763"/>
    </source>
</evidence>